<evidence type="ECO:0000259" key="2">
    <source>
        <dbReference type="Pfam" id="PF19910"/>
    </source>
</evidence>
<feature type="domain" description="DUF6383" evidence="2">
    <location>
        <begin position="358"/>
        <end position="427"/>
    </location>
</feature>
<reference evidence="3 4" key="1">
    <citation type="submission" date="2011-12" db="EMBL/GenBank/DDBJ databases">
        <title>The Genome Sequence of Prevotella micans F0438.</title>
        <authorList>
            <consortium name="The Broad Institute Genome Sequencing Platform"/>
            <person name="Earl A."/>
            <person name="Ward D."/>
            <person name="Feldgarden M."/>
            <person name="Gevers D."/>
            <person name="Izard J."/>
            <person name="Baranova O.V."/>
            <person name="Blanton J.M."/>
            <person name="Wade W.G."/>
            <person name="Dewhirst F.E."/>
            <person name="Young S.K."/>
            <person name="Zeng Q."/>
            <person name="Gargeya S."/>
            <person name="Fitzgerald M."/>
            <person name="Haas B."/>
            <person name="Abouelleil A."/>
            <person name="Alvarado L."/>
            <person name="Arachchi H.M."/>
            <person name="Berlin A."/>
            <person name="Chapman S.B."/>
            <person name="Gearin G."/>
            <person name="Goldberg J."/>
            <person name="Griggs A."/>
            <person name="Gujja S."/>
            <person name="Hansen M."/>
            <person name="Heiman D."/>
            <person name="Howarth C."/>
            <person name="Larimer J."/>
            <person name="Lui A."/>
            <person name="MacDonald P.J.P."/>
            <person name="McCowen C."/>
            <person name="Montmayeur A."/>
            <person name="Murphy C."/>
            <person name="Neiman D."/>
            <person name="Pearson M."/>
            <person name="Priest M."/>
            <person name="Roberts A."/>
            <person name="Saif S."/>
            <person name="Shea T."/>
            <person name="Sisk P."/>
            <person name="Stolte C."/>
            <person name="Sykes S."/>
            <person name="Wortman J."/>
            <person name="Nusbaum C."/>
            <person name="Birren B."/>
        </authorList>
    </citation>
    <scope>NUCLEOTIDE SEQUENCE [LARGE SCALE GENOMIC DNA]</scope>
    <source>
        <strain evidence="3 4">F0438</strain>
    </source>
</reference>
<dbReference type="AlphaFoldDB" id="H1Q1Y7"/>
<gene>
    <name evidence="3" type="ORF">HMPREF9140_00925</name>
</gene>
<evidence type="ECO:0000313" key="3">
    <source>
        <dbReference type="EMBL" id="EHO71607.1"/>
    </source>
</evidence>
<dbReference type="EMBL" id="AGWK01000027">
    <property type="protein sequence ID" value="EHO71607.1"/>
    <property type="molecule type" value="Genomic_DNA"/>
</dbReference>
<organism evidence="3 4">
    <name type="scientific">Prevotella micans F0438</name>
    <dbReference type="NCBI Taxonomy" id="883158"/>
    <lineage>
        <taxon>Bacteria</taxon>
        <taxon>Pseudomonadati</taxon>
        <taxon>Bacteroidota</taxon>
        <taxon>Bacteroidia</taxon>
        <taxon>Bacteroidales</taxon>
        <taxon>Prevotellaceae</taxon>
        <taxon>Prevotella</taxon>
    </lineage>
</organism>
<comment type="caution">
    <text evidence="3">The sequence shown here is derived from an EMBL/GenBank/DDBJ whole genome shotgun (WGS) entry which is preliminary data.</text>
</comment>
<accession>H1Q1Y7</accession>
<evidence type="ECO:0000313" key="4">
    <source>
        <dbReference type="Proteomes" id="UP000016023"/>
    </source>
</evidence>
<keyword evidence="1" id="KW-0732">Signal</keyword>
<feature type="chain" id="PRO_5003552594" description="DUF6383 domain-containing protein" evidence="1">
    <location>
        <begin position="22"/>
        <end position="432"/>
    </location>
</feature>
<dbReference type="RefSeq" id="WP_006952055.1">
    <property type="nucleotide sequence ID" value="NZ_JH594521.1"/>
</dbReference>
<protein>
    <recommendedName>
        <fullName evidence="2">DUF6383 domain-containing protein</fullName>
    </recommendedName>
</protein>
<evidence type="ECO:0000256" key="1">
    <source>
        <dbReference type="SAM" id="SignalP"/>
    </source>
</evidence>
<feature type="signal peptide" evidence="1">
    <location>
        <begin position="1"/>
        <end position="21"/>
    </location>
</feature>
<dbReference type="Pfam" id="PF19910">
    <property type="entry name" value="DUF6383"/>
    <property type="match status" value="1"/>
</dbReference>
<dbReference type="PATRIC" id="fig|883158.3.peg.934"/>
<dbReference type="InterPro" id="IPR045963">
    <property type="entry name" value="DUF6383"/>
</dbReference>
<name>H1Q1Y7_9BACT</name>
<proteinExistence type="predicted"/>
<sequence>MKKHLFLGFIGLLMFVTPSYANGDETLIPNRCNIENSLVYEPINEVSIAFIGSIAVAKDAKAIITCGDKTMATGAITSYDYHTKDSTEGFAIITFDNIALPKGKSYKLEIPSGAIYLKENPAVKTGNLKIDFKVPEKITGAECSVKNGSYVNSEQMIWFYYRTETEPIGKPTMTLYREGVPVRTFEAHVGWDWNLGQAYVDFGTPINFERDVHYSVVMPEGSLSPRFRTDITNEEARVDFIGGYTEPADSITYVWCSLYDQRDSTDVLGEVRFFYDRPIMLSPNPKIQLFDTDDNLIKEVTPTLTEENGKWVVFCDFGGVKIPNRGCNIVIPEGTIISANGNVAVNSKNKLGVNIFTEVDKVSTNDIKVKVSNLRVIIDNAPINEMLTVYSTDGKKVVNHLISSPYFTFELPSKGVYIISINGKSLKVATQR</sequence>
<keyword evidence="4" id="KW-1185">Reference proteome</keyword>
<dbReference type="Proteomes" id="UP000016023">
    <property type="component" value="Unassembled WGS sequence"/>
</dbReference>
<dbReference type="HOGENOM" id="CLU_667058_0_0_10"/>